<name>I3UAD7_ADVKW</name>
<dbReference type="OrthoDB" id="8684530at2"/>
<dbReference type="KEGG" id="aka:TKWG_07820"/>
<dbReference type="Proteomes" id="UP000005267">
    <property type="component" value="Chromosome"/>
</dbReference>
<evidence type="ECO:0000313" key="2">
    <source>
        <dbReference type="EMBL" id="AFK61975.1"/>
    </source>
</evidence>
<proteinExistence type="predicted"/>
<dbReference type="STRING" id="1036672.TKWG_07820"/>
<keyword evidence="1" id="KW-0472">Membrane</keyword>
<keyword evidence="1" id="KW-1133">Transmembrane helix</keyword>
<feature type="transmembrane region" description="Helical" evidence="1">
    <location>
        <begin position="34"/>
        <end position="51"/>
    </location>
</feature>
<keyword evidence="1" id="KW-0812">Transmembrane</keyword>
<sequence>MSRPLKLIGCVLVLLLILSFFVFTDIDLSSKTSLLIAVGTFTAAIVSLYIANSNWKRESNREKQTEEKKRILFLSLCEVTMDHYTEAVCSFNNVKKYNARLQSSFDDPDKGDADDQARLCKLICREIEFNKIKFDYVNFDLIIKNLDSLLYLRKEATPILVNLITFVEIIYQQIDLILNSSKNSETQELCKQCNYLMQVLSEVEREIKKFQTLNK</sequence>
<dbReference type="EMBL" id="CP003555">
    <property type="protein sequence ID" value="AFK61975.1"/>
    <property type="molecule type" value="Genomic_DNA"/>
</dbReference>
<reference evidence="2 3" key="1">
    <citation type="journal article" date="2011" name="J. Bacteriol.">
        <title>Whole-genome shotgun sequencing of the sulfur-oxidizing chemoautotroph Tetrathiobacter kashmirensis.</title>
        <authorList>
            <person name="Ghosh W."/>
            <person name="George A."/>
            <person name="Agarwal A."/>
            <person name="Raj P."/>
            <person name="Alam M."/>
            <person name="Pyne P."/>
            <person name="Das Gupta S.K."/>
        </authorList>
    </citation>
    <scope>NUCLEOTIDE SEQUENCE [LARGE SCALE GENOMIC DNA]</scope>
    <source>
        <strain evidence="2 3">WT001</strain>
    </source>
</reference>
<protein>
    <submittedName>
        <fullName evidence="2">Uncharacterized protein</fullName>
    </submittedName>
</protein>
<reference evidence="3" key="2">
    <citation type="journal article" date="2013" name="PLoS ONE">
        <title>Genome implosion elicits host-confinement in Alcaligenaceae: evidence from the comparative genomics of Tetrathiobacter kashmirensis, a pathogen in the making.</title>
        <authorList>
            <person name="Ghosh W."/>
            <person name="Alam M."/>
            <person name="Roy C."/>
            <person name="Pyne P."/>
            <person name="George A."/>
            <person name="Chakraborty R."/>
            <person name="Majumder S."/>
            <person name="Agarwal A."/>
            <person name="Chakraborty S."/>
            <person name="Majumdar S."/>
            <person name="Gupta S.K."/>
        </authorList>
    </citation>
    <scope>NUCLEOTIDE SEQUENCE [LARGE SCALE GENOMIC DNA]</scope>
    <source>
        <strain evidence="3">WT001</strain>
    </source>
</reference>
<dbReference type="AlphaFoldDB" id="I3UAD7"/>
<accession>I3UAD7</accession>
<dbReference type="HOGENOM" id="CLU_1280937_0_0_4"/>
<evidence type="ECO:0000256" key="1">
    <source>
        <dbReference type="SAM" id="Phobius"/>
    </source>
</evidence>
<keyword evidence="3" id="KW-1185">Reference proteome</keyword>
<dbReference type="RefSeq" id="WP_014750066.1">
    <property type="nucleotide sequence ID" value="NC_017964.1"/>
</dbReference>
<gene>
    <name evidence="2" type="ordered locus">TKWG_07820</name>
</gene>
<evidence type="ECO:0000313" key="3">
    <source>
        <dbReference type="Proteomes" id="UP000005267"/>
    </source>
</evidence>
<organism evidence="2 3">
    <name type="scientific">Advenella kashmirensis (strain DSM 17095 / LMG 22695 / WT001)</name>
    <name type="common">Tetrathiobacter kashmirensis</name>
    <dbReference type="NCBI Taxonomy" id="1036672"/>
    <lineage>
        <taxon>Bacteria</taxon>
        <taxon>Pseudomonadati</taxon>
        <taxon>Pseudomonadota</taxon>
        <taxon>Betaproteobacteria</taxon>
        <taxon>Burkholderiales</taxon>
        <taxon>Alcaligenaceae</taxon>
    </lineage>
</organism>